<feature type="domain" description="Aminotransferase class I/classII large" evidence="3">
    <location>
        <begin position="23"/>
        <end position="355"/>
    </location>
</feature>
<dbReference type="Pfam" id="PF00155">
    <property type="entry name" value="Aminotran_1_2"/>
    <property type="match status" value="1"/>
</dbReference>
<evidence type="ECO:0000256" key="2">
    <source>
        <dbReference type="ARBA" id="ARBA00022898"/>
    </source>
</evidence>
<dbReference type="Proteomes" id="UP000007468">
    <property type="component" value="Chromosome"/>
</dbReference>
<organism evidence="4 5">
    <name type="scientific">Filifactor alocis (strain ATCC 35896 / CCUG 47790 / D40 B5)</name>
    <name type="common">Fusobacterium alocis</name>
    <dbReference type="NCBI Taxonomy" id="546269"/>
    <lineage>
        <taxon>Bacteria</taxon>
        <taxon>Bacillati</taxon>
        <taxon>Bacillota</taxon>
        <taxon>Clostridia</taxon>
        <taxon>Peptostreptococcales</taxon>
        <taxon>Filifactoraceae</taxon>
        <taxon>Filifactor</taxon>
    </lineage>
</organism>
<evidence type="ECO:0000313" key="4">
    <source>
        <dbReference type="EMBL" id="EFE28203.1"/>
    </source>
</evidence>
<dbReference type="PANTHER" id="PTHR42885">
    <property type="entry name" value="HISTIDINOL-PHOSPHATE AMINOTRANSFERASE-RELATED"/>
    <property type="match status" value="1"/>
</dbReference>
<sequence length="361" mass="41459">MKKNKHGANLFELAEKYHFNVKDIRDFSSNINPFGASKKALDYVKEHLENVSIYPDSEYIKLKQAISSYSKADTAHIILGEGATGLISKFIQFVNPKHSMVMIPAYSEYKSELNKIEGNTIFSYSLKKENCFQGDTSELIKKTNEKQADILILCNPNNPTGSIFSQDDISYLMEHTSCYVMIDETYIEFTDKNKYSSAPLTTKYKKLFVVRGTSKFFSTPGIRLGYGLCSDEKVLDFFKSHTDLWNINIIATMMGEKMFTDTDYIAETYQKICTERNYLITELSSFEQLKVYPSYGNFILCEIISDKFDADYLYDKLIPDALAIRNCASFETLDKKFFRICTLLPEDNQKLIHSLKNILAQ</sequence>
<evidence type="ECO:0000256" key="1">
    <source>
        <dbReference type="ARBA" id="ARBA00001933"/>
    </source>
</evidence>
<proteinExistence type="predicted"/>
<dbReference type="eggNOG" id="COG0079">
    <property type="taxonomic scope" value="Bacteria"/>
</dbReference>
<name>D6GRB2_FILAD</name>
<dbReference type="GO" id="GO:0030170">
    <property type="term" value="F:pyridoxal phosphate binding"/>
    <property type="evidence" value="ECO:0007669"/>
    <property type="project" value="InterPro"/>
</dbReference>
<dbReference type="Gene3D" id="3.40.640.10">
    <property type="entry name" value="Type I PLP-dependent aspartate aminotransferase-like (Major domain)"/>
    <property type="match status" value="1"/>
</dbReference>
<dbReference type="RefSeq" id="WP_014262175.1">
    <property type="nucleotide sequence ID" value="NC_016630.1"/>
</dbReference>
<dbReference type="OrthoDB" id="9813612at2"/>
<dbReference type="InterPro" id="IPR015424">
    <property type="entry name" value="PyrdxlP-dep_Trfase"/>
</dbReference>
<comment type="cofactor">
    <cofactor evidence="1">
        <name>pyridoxal 5'-phosphate</name>
        <dbReference type="ChEBI" id="CHEBI:597326"/>
    </cofactor>
</comment>
<dbReference type="STRING" id="546269.HMPREF0389_00117"/>
<dbReference type="CDD" id="cd00609">
    <property type="entry name" value="AAT_like"/>
    <property type="match status" value="1"/>
</dbReference>
<evidence type="ECO:0000313" key="5">
    <source>
        <dbReference type="Proteomes" id="UP000007468"/>
    </source>
</evidence>
<protein>
    <submittedName>
        <fullName evidence="4">Histidinol-phosphate transaminase</fullName>
    </submittedName>
</protein>
<dbReference type="GO" id="GO:0003824">
    <property type="term" value="F:catalytic activity"/>
    <property type="evidence" value="ECO:0007669"/>
    <property type="project" value="UniProtKB-ARBA"/>
</dbReference>
<dbReference type="SUPFAM" id="SSF53383">
    <property type="entry name" value="PLP-dependent transferases"/>
    <property type="match status" value="1"/>
</dbReference>
<dbReference type="InterPro" id="IPR015422">
    <property type="entry name" value="PyrdxlP-dep_Trfase_small"/>
</dbReference>
<dbReference type="KEGG" id="faa:HMPREF0389_00117"/>
<evidence type="ECO:0000259" key="3">
    <source>
        <dbReference type="Pfam" id="PF00155"/>
    </source>
</evidence>
<gene>
    <name evidence="4" type="ordered locus">HMPREF0389_00117</name>
</gene>
<dbReference type="Gene3D" id="3.90.1150.10">
    <property type="entry name" value="Aspartate Aminotransferase, domain 1"/>
    <property type="match status" value="1"/>
</dbReference>
<dbReference type="EMBL" id="CP002390">
    <property type="protein sequence ID" value="EFE28203.1"/>
    <property type="molecule type" value="Genomic_DNA"/>
</dbReference>
<dbReference type="InterPro" id="IPR004839">
    <property type="entry name" value="Aminotransferase_I/II_large"/>
</dbReference>
<keyword evidence="2" id="KW-0663">Pyridoxal phosphate</keyword>
<dbReference type="PANTHER" id="PTHR42885:SF1">
    <property type="entry name" value="THREONINE-PHOSPHATE DECARBOXYLASE"/>
    <property type="match status" value="1"/>
</dbReference>
<dbReference type="AlphaFoldDB" id="D6GRB2"/>
<reference evidence="5" key="1">
    <citation type="submission" date="2010-12" db="EMBL/GenBank/DDBJ databases">
        <title>The genome sequence of Filifactor alocis strain ATCC 35896.</title>
        <authorList>
            <consortium name="The Broad Institute Genome Sequencing Platform"/>
            <person name="Ward D."/>
            <person name="Earl A."/>
            <person name="Feldgarden M."/>
            <person name="Young S.K."/>
            <person name="Gargeya S."/>
            <person name="Zeng Q."/>
            <person name="Alvarado L."/>
            <person name="Berlin A."/>
            <person name="Bochicchio J."/>
            <person name="Chapman S.B."/>
            <person name="Chen Z."/>
            <person name="Freedman E."/>
            <person name="Gellesch M."/>
            <person name="Goldberg J."/>
            <person name="Griggs A."/>
            <person name="Gujja S."/>
            <person name="Heilman E."/>
            <person name="Heiman D."/>
            <person name="Howarth C."/>
            <person name="Mehta T."/>
            <person name="Neiman D."/>
            <person name="Pearson M."/>
            <person name="Roberts A."/>
            <person name="Saif S."/>
            <person name="Shea T."/>
            <person name="Shenoy N."/>
            <person name="Sisk P."/>
            <person name="Stolte C."/>
            <person name="Sykes S."/>
            <person name="White J."/>
            <person name="Yandava C."/>
            <person name="Izard J."/>
            <person name="Blanton J.M."/>
            <person name="Baranova O.V."/>
            <person name="Tanner A.C."/>
            <person name="Dewhirst F.E."/>
            <person name="Haas B."/>
            <person name="Nusbaum C."/>
            <person name="Birren B."/>
        </authorList>
    </citation>
    <scope>NUCLEOTIDE SEQUENCE [LARGE SCALE GENOMIC DNA]</scope>
    <source>
        <strain evidence="5">ATCC 35896 / D40 B5</strain>
    </source>
</reference>
<accession>D6GRB2</accession>
<dbReference type="InterPro" id="IPR015421">
    <property type="entry name" value="PyrdxlP-dep_Trfase_major"/>
</dbReference>
<keyword evidence="5" id="KW-1185">Reference proteome</keyword>
<dbReference type="PATRIC" id="fig|546269.5.peg.544"/>